<dbReference type="InterPro" id="IPR013324">
    <property type="entry name" value="RNA_pol_sigma_r3/r4-like"/>
</dbReference>
<dbReference type="SUPFAM" id="SSF88659">
    <property type="entry name" value="Sigma3 and sigma4 domains of RNA polymerase sigma factors"/>
    <property type="match status" value="1"/>
</dbReference>
<dbReference type="InterPro" id="IPR014284">
    <property type="entry name" value="RNA_pol_sigma-70_dom"/>
</dbReference>
<dbReference type="RefSeq" id="WP_132768299.1">
    <property type="nucleotide sequence ID" value="NZ_JAOQNK010000001.1"/>
</dbReference>
<dbReference type="NCBIfam" id="TIGR02937">
    <property type="entry name" value="sigma70-ECF"/>
    <property type="match status" value="1"/>
</dbReference>
<evidence type="ECO:0000259" key="6">
    <source>
        <dbReference type="Pfam" id="PF08281"/>
    </source>
</evidence>
<evidence type="ECO:0000256" key="2">
    <source>
        <dbReference type="ARBA" id="ARBA00023015"/>
    </source>
</evidence>
<feature type="domain" description="RNA polymerase sigma factor 70 region 4 type 2" evidence="6">
    <location>
        <begin position="123"/>
        <end position="170"/>
    </location>
</feature>
<comment type="similarity">
    <text evidence="1">Belongs to the sigma-70 factor family. ECF subfamily.</text>
</comment>
<dbReference type="Pfam" id="PF08281">
    <property type="entry name" value="Sigma70_r4_2"/>
    <property type="match status" value="1"/>
</dbReference>
<protein>
    <submittedName>
        <fullName evidence="7">Sigma-70 family RNA polymerase sigma factor</fullName>
    </submittedName>
</protein>
<feature type="domain" description="RNA polymerase sigma-70 region 2" evidence="5">
    <location>
        <begin position="25"/>
        <end position="90"/>
    </location>
</feature>
<evidence type="ECO:0000256" key="3">
    <source>
        <dbReference type="ARBA" id="ARBA00023082"/>
    </source>
</evidence>
<dbReference type="SUPFAM" id="SSF88946">
    <property type="entry name" value="Sigma2 domain of RNA polymerase sigma factors"/>
    <property type="match status" value="1"/>
</dbReference>
<dbReference type="InterPro" id="IPR013325">
    <property type="entry name" value="RNA_pol_sigma_r2"/>
</dbReference>
<evidence type="ECO:0000256" key="4">
    <source>
        <dbReference type="ARBA" id="ARBA00023163"/>
    </source>
</evidence>
<keyword evidence="4" id="KW-0804">Transcription</keyword>
<sequence>MNKTVTEIEEIVAMSRGDVKAFNALYARYHKPVHANILKLIDNRELATEVLQDVFLSLWQNRFKIQVDRPVGGWLFVVSYNKSLNVLRSKLKESVAYIANYPEEIYAEEDSSIQEEIFNKQMEILEEAVAVLPKRKREVFKLCRYEGRTKEDVADLLGLSPQSVADYLKQSNKAIREYVAKQYPAYAERSLLIVFLLANL</sequence>
<accession>A0ABV0BVP2</accession>
<dbReference type="InterPro" id="IPR039425">
    <property type="entry name" value="RNA_pol_sigma-70-like"/>
</dbReference>
<dbReference type="PANTHER" id="PTHR43133">
    <property type="entry name" value="RNA POLYMERASE ECF-TYPE SIGMA FACTO"/>
    <property type="match status" value="1"/>
</dbReference>
<dbReference type="InterPro" id="IPR036388">
    <property type="entry name" value="WH-like_DNA-bd_sf"/>
</dbReference>
<evidence type="ECO:0000313" key="8">
    <source>
        <dbReference type="Proteomes" id="UP001409291"/>
    </source>
</evidence>
<dbReference type="Pfam" id="PF04542">
    <property type="entry name" value="Sigma70_r2"/>
    <property type="match status" value="1"/>
</dbReference>
<organism evidence="7 8">
    <name type="scientific">Sphingobacterium kitahiroshimense</name>
    <dbReference type="NCBI Taxonomy" id="470446"/>
    <lineage>
        <taxon>Bacteria</taxon>
        <taxon>Pseudomonadati</taxon>
        <taxon>Bacteroidota</taxon>
        <taxon>Sphingobacteriia</taxon>
        <taxon>Sphingobacteriales</taxon>
        <taxon>Sphingobacteriaceae</taxon>
        <taxon>Sphingobacterium</taxon>
    </lineage>
</organism>
<dbReference type="Proteomes" id="UP001409291">
    <property type="component" value="Unassembled WGS sequence"/>
</dbReference>
<keyword evidence="8" id="KW-1185">Reference proteome</keyword>
<dbReference type="InterPro" id="IPR013249">
    <property type="entry name" value="RNA_pol_sigma70_r4_t2"/>
</dbReference>
<comment type="caution">
    <text evidence="7">The sequence shown here is derived from an EMBL/GenBank/DDBJ whole genome shotgun (WGS) entry which is preliminary data.</text>
</comment>
<keyword evidence="2" id="KW-0805">Transcription regulation</keyword>
<name>A0ABV0BVP2_9SPHI</name>
<proteinExistence type="inferred from homology"/>
<reference evidence="7 8" key="1">
    <citation type="submission" date="2024-04" db="EMBL/GenBank/DDBJ databases">
        <title>WGS of bacteria from Torrens River.</title>
        <authorList>
            <person name="Wyrsch E.R."/>
            <person name="Drigo B."/>
        </authorList>
    </citation>
    <scope>NUCLEOTIDE SEQUENCE [LARGE SCALE GENOMIC DNA]</scope>
    <source>
        <strain evidence="7 8">TWI391</strain>
    </source>
</reference>
<gene>
    <name evidence="7" type="ORF">ABE541_14910</name>
</gene>
<keyword evidence="3" id="KW-0731">Sigma factor</keyword>
<dbReference type="Gene3D" id="1.10.1740.10">
    <property type="match status" value="1"/>
</dbReference>
<dbReference type="Gene3D" id="1.10.10.10">
    <property type="entry name" value="Winged helix-like DNA-binding domain superfamily/Winged helix DNA-binding domain"/>
    <property type="match status" value="1"/>
</dbReference>
<evidence type="ECO:0000256" key="1">
    <source>
        <dbReference type="ARBA" id="ARBA00010641"/>
    </source>
</evidence>
<dbReference type="InterPro" id="IPR007627">
    <property type="entry name" value="RNA_pol_sigma70_r2"/>
</dbReference>
<dbReference type="EMBL" id="JBDJNQ010000007">
    <property type="protein sequence ID" value="MEN5378552.1"/>
    <property type="molecule type" value="Genomic_DNA"/>
</dbReference>
<dbReference type="PANTHER" id="PTHR43133:SF46">
    <property type="entry name" value="RNA POLYMERASE SIGMA-70 FACTOR ECF SUBFAMILY"/>
    <property type="match status" value="1"/>
</dbReference>
<evidence type="ECO:0000259" key="5">
    <source>
        <dbReference type="Pfam" id="PF04542"/>
    </source>
</evidence>
<evidence type="ECO:0000313" key="7">
    <source>
        <dbReference type="EMBL" id="MEN5378552.1"/>
    </source>
</evidence>